<reference evidence="1 2" key="1">
    <citation type="journal article" date="2016" name="Mol. Biol. Evol.">
        <title>Comparative Genomics of Early-Diverging Mushroom-Forming Fungi Provides Insights into the Origins of Lignocellulose Decay Capabilities.</title>
        <authorList>
            <person name="Nagy L.G."/>
            <person name="Riley R."/>
            <person name="Tritt A."/>
            <person name="Adam C."/>
            <person name="Daum C."/>
            <person name="Floudas D."/>
            <person name="Sun H."/>
            <person name="Yadav J.S."/>
            <person name="Pangilinan J."/>
            <person name="Larsson K.H."/>
            <person name="Matsuura K."/>
            <person name="Barry K."/>
            <person name="Labutti K."/>
            <person name="Kuo R."/>
            <person name="Ohm R.A."/>
            <person name="Bhattacharya S.S."/>
            <person name="Shirouzu T."/>
            <person name="Yoshinaga Y."/>
            <person name="Martin F.M."/>
            <person name="Grigoriev I.V."/>
            <person name="Hibbett D.S."/>
        </authorList>
    </citation>
    <scope>NUCLEOTIDE SEQUENCE [LARGE SCALE GENOMIC DNA]</scope>
    <source>
        <strain evidence="1 2">L-15889</strain>
    </source>
</reference>
<name>A0A165P6P2_9APHY</name>
<organism evidence="1 2">
    <name type="scientific">Daedalea quercina L-15889</name>
    <dbReference type="NCBI Taxonomy" id="1314783"/>
    <lineage>
        <taxon>Eukaryota</taxon>
        <taxon>Fungi</taxon>
        <taxon>Dikarya</taxon>
        <taxon>Basidiomycota</taxon>
        <taxon>Agaricomycotina</taxon>
        <taxon>Agaricomycetes</taxon>
        <taxon>Polyporales</taxon>
        <taxon>Fomitopsis</taxon>
    </lineage>
</organism>
<proteinExistence type="predicted"/>
<evidence type="ECO:0000313" key="1">
    <source>
        <dbReference type="EMBL" id="KZT67832.1"/>
    </source>
</evidence>
<gene>
    <name evidence="1" type="ORF">DAEQUDRAFT_373586</name>
</gene>
<dbReference type="EMBL" id="KV429072">
    <property type="protein sequence ID" value="KZT67832.1"/>
    <property type="molecule type" value="Genomic_DNA"/>
</dbReference>
<dbReference type="Proteomes" id="UP000076727">
    <property type="component" value="Unassembled WGS sequence"/>
</dbReference>
<protein>
    <submittedName>
        <fullName evidence="1">Uncharacterized protein</fullName>
    </submittedName>
</protein>
<dbReference type="AlphaFoldDB" id="A0A165P6P2"/>
<keyword evidence="2" id="KW-1185">Reference proteome</keyword>
<sequence length="138" mass="15211">MRTMSRDHSKVFCCRTRFYVSGIATGHFNEFLEIWTLWTAILTSILFSRLSLDLREVSAGTQDGGQVLTRTSRSITSLTQDLSCEDMLSTEHDDFLDGMPPVGGHFDAETDTLQSQAPDIGAPSVRREAGYSCGIGGR</sequence>
<accession>A0A165P6P2</accession>
<evidence type="ECO:0000313" key="2">
    <source>
        <dbReference type="Proteomes" id="UP000076727"/>
    </source>
</evidence>